<proteinExistence type="predicted"/>
<evidence type="ECO:0000313" key="2">
    <source>
        <dbReference type="Proteomes" id="UP000308600"/>
    </source>
</evidence>
<name>A0ACD3AU64_9AGAR</name>
<dbReference type="Proteomes" id="UP000308600">
    <property type="component" value="Unassembled WGS sequence"/>
</dbReference>
<keyword evidence="2" id="KW-1185">Reference proteome</keyword>
<reference evidence="1 2" key="1">
    <citation type="journal article" date="2019" name="Nat. Ecol. Evol.">
        <title>Megaphylogeny resolves global patterns of mushroom evolution.</title>
        <authorList>
            <person name="Varga T."/>
            <person name="Krizsan K."/>
            <person name="Foldi C."/>
            <person name="Dima B."/>
            <person name="Sanchez-Garcia M."/>
            <person name="Sanchez-Ramirez S."/>
            <person name="Szollosi G.J."/>
            <person name="Szarkandi J.G."/>
            <person name="Papp V."/>
            <person name="Albert L."/>
            <person name="Andreopoulos W."/>
            <person name="Angelini C."/>
            <person name="Antonin V."/>
            <person name="Barry K.W."/>
            <person name="Bougher N.L."/>
            <person name="Buchanan P."/>
            <person name="Buyck B."/>
            <person name="Bense V."/>
            <person name="Catcheside P."/>
            <person name="Chovatia M."/>
            <person name="Cooper J."/>
            <person name="Damon W."/>
            <person name="Desjardin D."/>
            <person name="Finy P."/>
            <person name="Geml J."/>
            <person name="Haridas S."/>
            <person name="Hughes K."/>
            <person name="Justo A."/>
            <person name="Karasinski D."/>
            <person name="Kautmanova I."/>
            <person name="Kiss B."/>
            <person name="Kocsube S."/>
            <person name="Kotiranta H."/>
            <person name="LaButti K.M."/>
            <person name="Lechner B.E."/>
            <person name="Liimatainen K."/>
            <person name="Lipzen A."/>
            <person name="Lukacs Z."/>
            <person name="Mihaltcheva S."/>
            <person name="Morgado L.N."/>
            <person name="Niskanen T."/>
            <person name="Noordeloos M.E."/>
            <person name="Ohm R.A."/>
            <person name="Ortiz-Santana B."/>
            <person name="Ovrebo C."/>
            <person name="Racz N."/>
            <person name="Riley R."/>
            <person name="Savchenko A."/>
            <person name="Shiryaev A."/>
            <person name="Soop K."/>
            <person name="Spirin V."/>
            <person name="Szebenyi C."/>
            <person name="Tomsovsky M."/>
            <person name="Tulloss R.E."/>
            <person name="Uehling J."/>
            <person name="Grigoriev I.V."/>
            <person name="Vagvolgyi C."/>
            <person name="Papp T."/>
            <person name="Martin F.M."/>
            <person name="Miettinen O."/>
            <person name="Hibbett D.S."/>
            <person name="Nagy L.G."/>
        </authorList>
    </citation>
    <scope>NUCLEOTIDE SEQUENCE [LARGE SCALE GENOMIC DNA]</scope>
    <source>
        <strain evidence="1 2">NL-1719</strain>
    </source>
</reference>
<accession>A0ACD3AU64</accession>
<organism evidence="1 2">
    <name type="scientific">Pluteus cervinus</name>
    <dbReference type="NCBI Taxonomy" id="181527"/>
    <lineage>
        <taxon>Eukaryota</taxon>
        <taxon>Fungi</taxon>
        <taxon>Dikarya</taxon>
        <taxon>Basidiomycota</taxon>
        <taxon>Agaricomycotina</taxon>
        <taxon>Agaricomycetes</taxon>
        <taxon>Agaricomycetidae</taxon>
        <taxon>Agaricales</taxon>
        <taxon>Pluteineae</taxon>
        <taxon>Pluteaceae</taxon>
        <taxon>Pluteus</taxon>
    </lineage>
</organism>
<evidence type="ECO:0000313" key="1">
    <source>
        <dbReference type="EMBL" id="TFK68482.1"/>
    </source>
</evidence>
<gene>
    <name evidence="1" type="ORF">BDN72DRAFT_841777</name>
</gene>
<protein>
    <submittedName>
        <fullName evidence="1">Uncharacterized protein</fullName>
    </submittedName>
</protein>
<sequence length="651" mass="74985">MESEDEDKPLDKLTWGQSLRMRIYDELEEKLTSYYCSARAGDSNYDWADPRTYRVYRLFRVIQGFHTGELDLTGRHERRYFSAMKRWSVYSEDVLALGRMLELLGIEDISALDPSDSLSKAWVKIQLKWFGTTNLFSFGAIIAETNSVLETIKYHPAPRFQRLTLIDLPPELLYEIFLNSATCEATRLIASCRTLRDIGLRIAFKTRALQLNMDWKKLPKPVFLPAVTNFIEDAGAALKSHVDFLQAHADLAQEITLMSLKDSWMEFNHDENCFDEDWYPTYQGHLIAYHHLFSRAVGIAQHLRILNASFMYLDATFVQNISSLPRLYTITIRSCTLADGAQTLLMQHSQSQTLTNLTLSFTHDTHLSMWYFLLICPNLRNLTILSLNYWLEGPPTHIWDKIAFLPSLRWLAMNFIPEHSLHGLLAWFMDQSPLQNLTRCKYTTKYSVSDTTILTLVDVLAAAPMETLALHGLSGSGLEILERITIRLPNLIGLTLHRRHNERQRRDVLADWPYPSATYAELFSRFTQLKHFNWNFRTGYFECSPAGLVDFEQGFITEEQELRDRWNGQDPTVYFDDDYVLALPFAAHCPTLQTFAVTLALLSTAIDRTESGVISLRRANPQEQKLMYDHCPFVWSNWGEVIPAGLPTSSP</sequence>
<dbReference type="EMBL" id="ML208351">
    <property type="protein sequence ID" value="TFK68482.1"/>
    <property type="molecule type" value="Genomic_DNA"/>
</dbReference>